<keyword evidence="3" id="KW-1185">Reference proteome</keyword>
<gene>
    <name evidence="2" type="ORF">S40285_00550</name>
</gene>
<feature type="region of interest" description="Disordered" evidence="1">
    <location>
        <begin position="99"/>
        <end position="201"/>
    </location>
</feature>
<feature type="compositionally biased region" description="Basic and acidic residues" evidence="1">
    <location>
        <begin position="282"/>
        <end position="292"/>
    </location>
</feature>
<dbReference type="EMBL" id="KL659196">
    <property type="protein sequence ID" value="KFA70482.1"/>
    <property type="molecule type" value="Genomic_DNA"/>
</dbReference>
<feature type="region of interest" description="Disordered" evidence="1">
    <location>
        <begin position="282"/>
        <end position="311"/>
    </location>
</feature>
<dbReference type="OrthoDB" id="2537141at2759"/>
<feature type="compositionally biased region" description="Basic residues" evidence="1">
    <location>
        <begin position="186"/>
        <end position="197"/>
    </location>
</feature>
<feature type="compositionally biased region" description="Basic residues" evidence="1">
    <location>
        <begin position="152"/>
        <end position="169"/>
    </location>
</feature>
<dbReference type="InParanoid" id="A0A084R2P7"/>
<evidence type="ECO:0000313" key="3">
    <source>
        <dbReference type="Proteomes" id="UP000028524"/>
    </source>
</evidence>
<dbReference type="HOGENOM" id="CLU_423457_0_0_1"/>
<feature type="region of interest" description="Disordered" evidence="1">
    <location>
        <begin position="454"/>
        <end position="489"/>
    </location>
</feature>
<dbReference type="Proteomes" id="UP000028524">
    <property type="component" value="Unassembled WGS sequence"/>
</dbReference>
<feature type="compositionally biased region" description="Low complexity" evidence="1">
    <location>
        <begin position="133"/>
        <end position="144"/>
    </location>
</feature>
<feature type="compositionally biased region" description="Basic and acidic residues" evidence="1">
    <location>
        <begin position="10"/>
        <end position="25"/>
    </location>
</feature>
<accession>A0A084R2P7</accession>
<protein>
    <submittedName>
        <fullName evidence="2">Uncharacterized protein</fullName>
    </submittedName>
</protein>
<organism evidence="2 3">
    <name type="scientific">Stachybotrys chlorohalonatus (strain IBT 40285)</name>
    <dbReference type="NCBI Taxonomy" id="1283841"/>
    <lineage>
        <taxon>Eukaryota</taxon>
        <taxon>Fungi</taxon>
        <taxon>Dikarya</taxon>
        <taxon>Ascomycota</taxon>
        <taxon>Pezizomycotina</taxon>
        <taxon>Sordariomycetes</taxon>
        <taxon>Hypocreomycetidae</taxon>
        <taxon>Hypocreales</taxon>
        <taxon>Stachybotryaceae</taxon>
        <taxon>Stachybotrys</taxon>
    </lineage>
</organism>
<evidence type="ECO:0000256" key="1">
    <source>
        <dbReference type="SAM" id="MobiDB-lite"/>
    </source>
</evidence>
<feature type="compositionally biased region" description="Basic residues" evidence="1">
    <location>
        <begin position="256"/>
        <end position="269"/>
    </location>
</feature>
<reference evidence="2 3" key="1">
    <citation type="journal article" date="2014" name="BMC Genomics">
        <title>Comparative genome sequencing reveals chemotype-specific gene clusters in the toxigenic black mold Stachybotrys.</title>
        <authorList>
            <person name="Semeiks J."/>
            <person name="Borek D."/>
            <person name="Otwinowski Z."/>
            <person name="Grishin N.V."/>
        </authorList>
    </citation>
    <scope>NUCLEOTIDE SEQUENCE [LARGE SCALE GENOMIC DNA]</scope>
    <source>
        <strain evidence="2 3">IBT 40285</strain>
    </source>
</reference>
<sequence>MKHPPHRSGRKSERGESMHAKDNNHLGRLNDLSVPESLDSLVLTWLSRVSSAREQSPVAVDDHTPTWRPHNITVAGLESCGPTIHLPAKVSYIRRSPRLTTLSDGSDDEQPSLSQPDQSPDEQHERATKNHLSMSASQSSSSRSLTPTFEKRPRRKTRPDRYDTKKRHQPPQQASGEEPRKNTKESKRRRSKRKKLRSGKEVMENFTSECLPNQRLKPNLVAGLFMNGRSPTDQHLTDLTFNECHRTGGGAEHNTKHQKRRSSASKKRARDFEEEAQFFEHRRPQKGGDAESPKVAIGTAPRSARCASGRNGQIERKGHECSVQDMGQVEFSIASPSRAYDYHKKTRIHDVGIQSSPTVSCLNVKNDAGAPTQRPKSSSSVWIPEDVLRKLQKSGIFTFESTSGISKERASQTTVLHNDVQQPSSPMEVGVQESVPNIREPVVYHDKAVMVTPRLRPSPKPIGLDVAEPGCGQERRSTDGSTRNSETEHVQVVGNAESCEVVRNNGISLEMAQPFVLAREEHVKTNSTQPRADVAGCESHNELHQARHPGQPLEDRGYDGQELPSTCGFSLQSPNPYKHDVSQLENTTFSPSTYLSYLGYRPSIQPFSYSRTLPCPRELPQPSYNPPGMAMDGYPAHMEACLPFAAYFDVMRTDSQHDLSAQAPGCDETLFEFIQRTEREILSGEEEPLHSYGKEFDSDAAKGGFSVEQSGLESHSYRLRFDNDGRSNLQAGLSHQSPRTERRFSATSAYALDRKAFGMMGAHEETDELEMTRFWRPNRFL</sequence>
<feature type="region of interest" description="Disordered" evidence="1">
    <location>
        <begin position="246"/>
        <end position="269"/>
    </location>
</feature>
<dbReference type="STRING" id="1283841.A0A084R2P7"/>
<feature type="region of interest" description="Disordered" evidence="1">
    <location>
        <begin position="1"/>
        <end position="33"/>
    </location>
</feature>
<proteinExistence type="predicted"/>
<evidence type="ECO:0000313" key="2">
    <source>
        <dbReference type="EMBL" id="KFA70482.1"/>
    </source>
</evidence>
<name>A0A084R2P7_STAC4</name>
<dbReference type="AlphaFoldDB" id="A0A084R2P7"/>